<dbReference type="AlphaFoldDB" id="A0AAT9GAA1"/>
<sequence>MSKEVTANNYETTPTSSASDWLANMPEEIRKAESLGKFKDVSSLAHSYLEAEKSLNQRVAVPKDDSSDEEWHKFYCRLGLPEDKRYTDKRSKEDEEYLTRYEDMFYQSGLSKRQGEKLLNSLYGFSQDLQKQQQNAIEQTRHSHIGWLKNTYGEGFDSKMTVMQAALSKFGTKELAELIEDSNYSPALVDLLVRVGETLKSDSLVTGKELPAINSREAALSEIEKLDSDPEFVVKLRTKDHTGHDQAVKRMQQLYKIAYDKER</sequence>
<feature type="region of interest" description="Disordered" evidence="1">
    <location>
        <begin position="1"/>
        <end position="22"/>
    </location>
</feature>
<feature type="compositionally biased region" description="Polar residues" evidence="1">
    <location>
        <begin position="1"/>
        <end position="19"/>
    </location>
</feature>
<protein>
    <submittedName>
        <fullName evidence="2">Uncharacterized protein</fullName>
    </submittedName>
</protein>
<organism evidence="2">
    <name type="scientific">Candidatus Tisiphia endosymbiont of Sergentomyia squamirostris</name>
    <dbReference type="NCBI Taxonomy" id="3113639"/>
    <lineage>
        <taxon>Bacteria</taxon>
        <taxon>Pseudomonadati</taxon>
        <taxon>Pseudomonadota</taxon>
        <taxon>Alphaproteobacteria</taxon>
        <taxon>Rickettsiales</taxon>
        <taxon>Rickettsiaceae</taxon>
        <taxon>Rickettsieae</taxon>
        <taxon>Candidatus Tisiphia</taxon>
    </lineage>
</organism>
<name>A0AAT9GAA1_9RICK</name>
<evidence type="ECO:0000256" key="1">
    <source>
        <dbReference type="SAM" id="MobiDB-lite"/>
    </source>
</evidence>
<proteinExistence type="predicted"/>
<evidence type="ECO:0000313" key="2">
    <source>
        <dbReference type="EMBL" id="BFD46750.1"/>
    </source>
</evidence>
<accession>A0AAT9GAA1</accession>
<gene>
    <name evidence="2" type="ORF">DMENIID0002_13960</name>
</gene>
<dbReference type="EMBL" id="AP029170">
    <property type="protein sequence ID" value="BFD46750.1"/>
    <property type="molecule type" value="Genomic_DNA"/>
</dbReference>
<reference evidence="2" key="1">
    <citation type="submission" date="2024-01" db="EMBL/GenBank/DDBJ databases">
        <title>Sequencing the genomes of a sandfly, Sergentomyia squamirostris, and its two endosymbionts.</title>
        <authorList>
            <person name="Itokawa K."/>
            <person name="Sanjoba C."/>
        </authorList>
    </citation>
    <scope>NUCLEOTIDE SEQUENCE</scope>
    <source>
        <strain evidence="2">RiSSQ</strain>
    </source>
</reference>